<reference evidence="6 7" key="1">
    <citation type="journal article" date="2006" name="Science">
        <title>The genome of black cottonwood, Populus trichocarpa (Torr. &amp; Gray).</title>
        <authorList>
            <person name="Tuskan G.A."/>
            <person name="Difazio S."/>
            <person name="Jansson S."/>
            <person name="Bohlmann J."/>
            <person name="Grigoriev I."/>
            <person name="Hellsten U."/>
            <person name="Putnam N."/>
            <person name="Ralph S."/>
            <person name="Rombauts S."/>
            <person name="Salamov A."/>
            <person name="Schein J."/>
            <person name="Sterck L."/>
            <person name="Aerts A."/>
            <person name="Bhalerao R.R."/>
            <person name="Bhalerao R.P."/>
            <person name="Blaudez D."/>
            <person name="Boerjan W."/>
            <person name="Brun A."/>
            <person name="Brunner A."/>
            <person name="Busov V."/>
            <person name="Campbell M."/>
            <person name="Carlson J."/>
            <person name="Chalot M."/>
            <person name="Chapman J."/>
            <person name="Chen G.L."/>
            <person name="Cooper D."/>
            <person name="Coutinho P.M."/>
            <person name="Couturier J."/>
            <person name="Covert S."/>
            <person name="Cronk Q."/>
            <person name="Cunningham R."/>
            <person name="Davis J."/>
            <person name="Degroeve S."/>
            <person name="Dejardin A."/>
            <person name="Depamphilis C."/>
            <person name="Detter J."/>
            <person name="Dirks B."/>
            <person name="Dubchak I."/>
            <person name="Duplessis S."/>
            <person name="Ehlting J."/>
            <person name="Ellis B."/>
            <person name="Gendler K."/>
            <person name="Goodstein D."/>
            <person name="Gribskov M."/>
            <person name="Grimwood J."/>
            <person name="Groover A."/>
            <person name="Gunter L."/>
            <person name="Hamberger B."/>
            <person name="Heinze B."/>
            <person name="Helariutta Y."/>
            <person name="Henrissat B."/>
            <person name="Holligan D."/>
            <person name="Holt R."/>
            <person name="Huang W."/>
            <person name="Islam-Faridi N."/>
            <person name="Jones S."/>
            <person name="Jones-Rhoades M."/>
            <person name="Jorgensen R."/>
            <person name="Joshi C."/>
            <person name="Kangasjarvi J."/>
            <person name="Karlsson J."/>
            <person name="Kelleher C."/>
            <person name="Kirkpatrick R."/>
            <person name="Kirst M."/>
            <person name="Kohler A."/>
            <person name="Kalluri U."/>
            <person name="Larimer F."/>
            <person name="Leebens-Mack J."/>
            <person name="Leple J.C."/>
            <person name="Locascio P."/>
            <person name="Lou Y."/>
            <person name="Lucas S."/>
            <person name="Martin F."/>
            <person name="Montanini B."/>
            <person name="Napoli C."/>
            <person name="Nelson D.R."/>
            <person name="Nelson C."/>
            <person name="Nieminen K."/>
            <person name="Nilsson O."/>
            <person name="Pereda V."/>
            <person name="Peter G."/>
            <person name="Philippe R."/>
            <person name="Pilate G."/>
            <person name="Poliakov A."/>
            <person name="Razumovskaya J."/>
            <person name="Richardson P."/>
            <person name="Rinaldi C."/>
            <person name="Ritland K."/>
            <person name="Rouze P."/>
            <person name="Ryaboy D."/>
            <person name="Schmutz J."/>
            <person name="Schrader J."/>
            <person name="Segerman B."/>
            <person name="Shin H."/>
            <person name="Siddiqui A."/>
            <person name="Sterky F."/>
            <person name="Terry A."/>
            <person name="Tsai C.J."/>
            <person name="Uberbacher E."/>
            <person name="Unneberg P."/>
            <person name="Vahala J."/>
            <person name="Wall K."/>
            <person name="Wessler S."/>
            <person name="Yang G."/>
            <person name="Yin T."/>
            <person name="Douglas C."/>
            <person name="Marra M."/>
            <person name="Sandberg G."/>
            <person name="Van de Peer Y."/>
            <person name="Rokhsar D."/>
        </authorList>
    </citation>
    <scope>NUCLEOTIDE SEQUENCE [LARGE SCALE GENOMIC DNA]</scope>
    <source>
        <strain evidence="7">cv. Nisqually</strain>
    </source>
</reference>
<evidence type="ECO:0000259" key="5">
    <source>
        <dbReference type="Pfam" id="PF03024"/>
    </source>
</evidence>
<evidence type="ECO:0000313" key="6">
    <source>
        <dbReference type="EMBL" id="RQO89921.1"/>
    </source>
</evidence>
<dbReference type="Proteomes" id="UP000006729">
    <property type="component" value="Chromosome 5"/>
</dbReference>
<evidence type="ECO:0000313" key="7">
    <source>
        <dbReference type="Proteomes" id="UP000006729"/>
    </source>
</evidence>
<dbReference type="InterPro" id="IPR053305">
    <property type="entry name" value="Folate-binding_rcpt-like"/>
</dbReference>
<keyword evidence="4" id="KW-0472">Membrane</keyword>
<feature type="domain" description="Folate receptor-like" evidence="5">
    <location>
        <begin position="118"/>
        <end position="247"/>
    </location>
</feature>
<keyword evidence="2" id="KW-1015">Disulfide bond</keyword>
<dbReference type="PANTHER" id="PTHR37390">
    <property type="entry name" value="OS02G0592500 PROTEIN"/>
    <property type="match status" value="1"/>
</dbReference>
<evidence type="ECO:0000256" key="1">
    <source>
        <dbReference type="ARBA" id="ARBA00022729"/>
    </source>
</evidence>
<keyword evidence="7" id="KW-1185">Reference proteome</keyword>
<dbReference type="InterPro" id="IPR018143">
    <property type="entry name" value="Folate_rcpt-like"/>
</dbReference>
<keyword evidence="1" id="KW-0732">Signal</keyword>
<name>A0A3N7FTV4_POPTR</name>
<evidence type="ECO:0000256" key="4">
    <source>
        <dbReference type="SAM" id="Phobius"/>
    </source>
</evidence>
<keyword evidence="4" id="KW-1133">Transmembrane helix</keyword>
<accession>A0A3N7FTV4</accession>
<feature type="region of interest" description="Disordered" evidence="3">
    <location>
        <begin position="341"/>
        <end position="364"/>
    </location>
</feature>
<sequence length="364" mass="40779">MGPRFYLWTQAEFNFFTGFNPIHRIQIHTNRVILQQLPFSYYHSPQLMQPPQSLSLKFQVNSKLERPKMKTKKYGFLILLLLFHLQIHFSSGKNAGVCLSKGGRFPPYTSEGKPPKKVSKGAKDLTLCRVFRKKTCCDVAQTYPALLSVRRLASTGEASQECLQLWELLECSICDPQIGVQPGPPLICASFCDRVYQACANAYFSMDANKRVIAPCGVNDFVCGQAAEWVSNGTELCHAAGYAVKLSDDAYVGAEEASCYGGRASLDSIADSWRSSRSEFPQKDENLRVLEDFQQWVQEMPFSEKISWAVGGLVLTAGLLFMSKRKSHGQRQKLAAIQRAARRLDGKTSQNSPDSLVNRKGNRR</sequence>
<dbReference type="PANTHER" id="PTHR37390:SF1">
    <property type="entry name" value="FOLATE-BINDING PROTEIN 1"/>
    <property type="match status" value="1"/>
</dbReference>
<evidence type="ECO:0000256" key="2">
    <source>
        <dbReference type="ARBA" id="ARBA00023157"/>
    </source>
</evidence>
<dbReference type="AlphaFoldDB" id="A0A3N7FTV4"/>
<proteinExistence type="predicted"/>
<dbReference type="Pfam" id="PF03024">
    <property type="entry name" value="Folate_rec"/>
    <property type="match status" value="1"/>
</dbReference>
<evidence type="ECO:0000256" key="3">
    <source>
        <dbReference type="SAM" id="MobiDB-lite"/>
    </source>
</evidence>
<dbReference type="EMBL" id="CM009294">
    <property type="protein sequence ID" value="RQO89921.1"/>
    <property type="molecule type" value="Genomic_DNA"/>
</dbReference>
<gene>
    <name evidence="6" type="ORF">POPTR_005G024200</name>
</gene>
<organism evidence="6 7">
    <name type="scientific">Populus trichocarpa</name>
    <name type="common">Western balsam poplar</name>
    <name type="synonym">Populus balsamifera subsp. trichocarpa</name>
    <dbReference type="NCBI Taxonomy" id="3694"/>
    <lineage>
        <taxon>Eukaryota</taxon>
        <taxon>Viridiplantae</taxon>
        <taxon>Streptophyta</taxon>
        <taxon>Embryophyta</taxon>
        <taxon>Tracheophyta</taxon>
        <taxon>Spermatophyta</taxon>
        <taxon>Magnoliopsida</taxon>
        <taxon>eudicotyledons</taxon>
        <taxon>Gunneridae</taxon>
        <taxon>Pentapetalae</taxon>
        <taxon>rosids</taxon>
        <taxon>fabids</taxon>
        <taxon>Malpighiales</taxon>
        <taxon>Salicaceae</taxon>
        <taxon>Saliceae</taxon>
        <taxon>Populus</taxon>
    </lineage>
</organism>
<protein>
    <recommendedName>
        <fullName evidence="5">Folate receptor-like domain-containing protein</fullName>
    </recommendedName>
</protein>
<keyword evidence="4" id="KW-0812">Transmembrane</keyword>
<feature type="transmembrane region" description="Helical" evidence="4">
    <location>
        <begin position="306"/>
        <end position="323"/>
    </location>
</feature>